<dbReference type="PANTHER" id="PTHR43024:SF1">
    <property type="entry name" value="UDP-N-ACETYLMURAMOYL-TRIPEPTIDE--D-ALANYL-D-ALANINE LIGASE"/>
    <property type="match status" value="1"/>
</dbReference>
<dbReference type="EMBL" id="QSFD01000004">
    <property type="protein sequence ID" value="RHA19061.1"/>
    <property type="molecule type" value="Genomic_DNA"/>
</dbReference>
<dbReference type="GO" id="GO:0008766">
    <property type="term" value="F:UDP-N-acetylmuramoylalanyl-D-glutamyl-2,6-diaminopimelate-D-alanyl-D-alanine ligase activity"/>
    <property type="evidence" value="ECO:0007669"/>
    <property type="project" value="RHEA"/>
</dbReference>
<dbReference type="GO" id="GO:0008360">
    <property type="term" value="P:regulation of cell shape"/>
    <property type="evidence" value="ECO:0007669"/>
    <property type="project" value="UniProtKB-KW"/>
</dbReference>
<keyword evidence="4 10" id="KW-0547">Nucleotide-binding</keyword>
<evidence type="ECO:0000256" key="3">
    <source>
        <dbReference type="ARBA" id="ARBA00022618"/>
    </source>
</evidence>
<comment type="catalytic activity">
    <reaction evidence="10 11">
        <text>D-alanyl-D-alanine + UDP-N-acetyl-alpha-D-muramoyl-L-alanyl-gamma-D-glutamyl-meso-2,6-diaminopimelate + ATP = UDP-N-acetyl-alpha-D-muramoyl-L-alanyl-gamma-D-glutamyl-meso-2,6-diaminopimeloyl-D-alanyl-D-alanine + ADP + phosphate + H(+)</text>
        <dbReference type="Rhea" id="RHEA:28374"/>
        <dbReference type="ChEBI" id="CHEBI:15378"/>
        <dbReference type="ChEBI" id="CHEBI:30616"/>
        <dbReference type="ChEBI" id="CHEBI:43474"/>
        <dbReference type="ChEBI" id="CHEBI:57822"/>
        <dbReference type="ChEBI" id="CHEBI:61386"/>
        <dbReference type="ChEBI" id="CHEBI:83905"/>
        <dbReference type="ChEBI" id="CHEBI:456216"/>
        <dbReference type="EC" id="6.3.2.10"/>
    </reaction>
</comment>
<dbReference type="InterPro" id="IPR036615">
    <property type="entry name" value="Mur_ligase_C_dom_sf"/>
</dbReference>
<keyword evidence="3 10" id="KW-0132">Cell division</keyword>
<evidence type="ECO:0000313" key="15">
    <source>
        <dbReference type="EMBL" id="RHA19061.1"/>
    </source>
</evidence>
<feature type="domain" description="Mur ligase N-terminal catalytic" evidence="12">
    <location>
        <begin position="27"/>
        <end position="99"/>
    </location>
</feature>
<dbReference type="InterPro" id="IPR036565">
    <property type="entry name" value="Mur-like_cat_sf"/>
</dbReference>
<dbReference type="SUPFAM" id="SSF53623">
    <property type="entry name" value="MurD-like peptide ligases, catalytic domain"/>
    <property type="match status" value="1"/>
</dbReference>
<dbReference type="Pfam" id="PF01225">
    <property type="entry name" value="Mur_ligase"/>
    <property type="match status" value="1"/>
</dbReference>
<evidence type="ECO:0000256" key="7">
    <source>
        <dbReference type="ARBA" id="ARBA00022984"/>
    </source>
</evidence>
<dbReference type="InterPro" id="IPR013221">
    <property type="entry name" value="Mur_ligase_cen"/>
</dbReference>
<dbReference type="InterPro" id="IPR005863">
    <property type="entry name" value="UDP-N-AcMur_synth"/>
</dbReference>
<dbReference type="RefSeq" id="WP_117970061.1">
    <property type="nucleotide sequence ID" value="NZ_CAUBDO010000007.1"/>
</dbReference>
<sequence length="452" mass="49705">MKNMTLENIAKACNGIYVGDEDLKSKEITGVEKDSRLIEDGYLYLPFVGARVDGHDFIPQVFDKGALCTLSEKDLDNPKGPYIKVESVATALKDIAEFYRKQLSCKIIGITGSVGKTSTKEIIASVLEEKFKVLKTEGNYNNEIGEPLTILKIRDEHEVAVIEMGISDFEEMHRLAKVSRPDVCVITNIGTCHLENLGDRDGVFKAKTEMFDYASKDCFVVLNGDDDKLSNVKEVNGHAPVFFGIDTDRDVMAIKYESLGIRGTKVKIKYFDKELDTVIPIPGYHMIYNAMVAVCIGSHFGMTLDEIDSGIRNLKAIGGRNNIFTTNGITVIDDCYNANPMSMKASINVLSQANGRKVAILGDMFELGENSKELHKEVGQAAVGKVDILVCIGNLSKDIAEAAIEGGCNTLYFPNKADFEENLSAYIKEGDTVLIKASNGMKFKTIVEKLKG</sequence>
<dbReference type="InterPro" id="IPR004101">
    <property type="entry name" value="Mur_ligase_C"/>
</dbReference>
<evidence type="ECO:0000256" key="4">
    <source>
        <dbReference type="ARBA" id="ARBA00022741"/>
    </source>
</evidence>
<gene>
    <name evidence="10" type="primary">murF</name>
    <name evidence="15" type="ORF">DW944_04820</name>
</gene>
<dbReference type="SUPFAM" id="SSF53244">
    <property type="entry name" value="MurD-like peptide ligases, peptide-binding domain"/>
    <property type="match status" value="1"/>
</dbReference>
<dbReference type="InterPro" id="IPR000713">
    <property type="entry name" value="Mur_ligase_N"/>
</dbReference>
<feature type="domain" description="Mur ligase C-terminal" evidence="13">
    <location>
        <begin position="319"/>
        <end position="438"/>
    </location>
</feature>
<keyword evidence="2 10" id="KW-0436">Ligase</keyword>
<feature type="binding site" evidence="10">
    <location>
        <begin position="112"/>
        <end position="118"/>
    </location>
    <ligand>
        <name>ATP</name>
        <dbReference type="ChEBI" id="CHEBI:30616"/>
    </ligand>
</feature>
<evidence type="ECO:0000259" key="12">
    <source>
        <dbReference type="Pfam" id="PF01225"/>
    </source>
</evidence>
<comment type="function">
    <text evidence="10 11">Involved in cell wall formation. Catalyzes the final step in the synthesis of UDP-N-acetylmuramoyl-pentapeptide, the precursor of murein.</text>
</comment>
<dbReference type="GO" id="GO:0047480">
    <property type="term" value="F:UDP-N-acetylmuramoyl-tripeptide-D-alanyl-D-alanine ligase activity"/>
    <property type="evidence" value="ECO:0007669"/>
    <property type="project" value="UniProtKB-UniRule"/>
</dbReference>
<keyword evidence="6 10" id="KW-0133">Cell shape</keyword>
<dbReference type="InterPro" id="IPR051046">
    <property type="entry name" value="MurCDEF_CellWall_CoF430Synth"/>
</dbReference>
<dbReference type="GO" id="GO:0005737">
    <property type="term" value="C:cytoplasm"/>
    <property type="evidence" value="ECO:0007669"/>
    <property type="project" value="UniProtKB-SubCell"/>
</dbReference>
<keyword evidence="9 10" id="KW-0961">Cell wall biogenesis/degradation</keyword>
<evidence type="ECO:0000256" key="10">
    <source>
        <dbReference type="HAMAP-Rule" id="MF_02019"/>
    </source>
</evidence>
<keyword evidence="7 10" id="KW-0573">Peptidoglycan synthesis</keyword>
<dbReference type="GO" id="GO:0005524">
    <property type="term" value="F:ATP binding"/>
    <property type="evidence" value="ECO:0007669"/>
    <property type="project" value="UniProtKB-UniRule"/>
</dbReference>
<keyword evidence="8 10" id="KW-0131">Cell cycle</keyword>
<dbReference type="PANTHER" id="PTHR43024">
    <property type="entry name" value="UDP-N-ACETYLMURAMOYL-TRIPEPTIDE--D-ALANYL-D-ALANINE LIGASE"/>
    <property type="match status" value="1"/>
</dbReference>
<dbReference type="Gene3D" id="3.40.1390.10">
    <property type="entry name" value="MurE/MurF, N-terminal domain"/>
    <property type="match status" value="1"/>
</dbReference>
<comment type="pathway">
    <text evidence="10 11">Cell wall biogenesis; peptidoglycan biosynthesis.</text>
</comment>
<dbReference type="NCBIfam" id="TIGR01143">
    <property type="entry name" value="murF"/>
    <property type="match status" value="1"/>
</dbReference>
<evidence type="ECO:0000256" key="1">
    <source>
        <dbReference type="ARBA" id="ARBA00022490"/>
    </source>
</evidence>
<evidence type="ECO:0000259" key="14">
    <source>
        <dbReference type="Pfam" id="PF08245"/>
    </source>
</evidence>
<dbReference type="Pfam" id="PF02875">
    <property type="entry name" value="Mur_ligase_C"/>
    <property type="match status" value="1"/>
</dbReference>
<dbReference type="GO" id="GO:0071555">
    <property type="term" value="P:cell wall organization"/>
    <property type="evidence" value="ECO:0007669"/>
    <property type="project" value="UniProtKB-KW"/>
</dbReference>
<accession>A0A413R9A4</accession>
<keyword evidence="1 10" id="KW-0963">Cytoplasm</keyword>
<evidence type="ECO:0000259" key="13">
    <source>
        <dbReference type="Pfam" id="PF02875"/>
    </source>
</evidence>
<comment type="subcellular location">
    <subcellularLocation>
        <location evidence="10 11">Cytoplasm</location>
    </subcellularLocation>
</comment>
<evidence type="ECO:0000256" key="6">
    <source>
        <dbReference type="ARBA" id="ARBA00022960"/>
    </source>
</evidence>
<dbReference type="Gene3D" id="3.40.1190.10">
    <property type="entry name" value="Mur-like, catalytic domain"/>
    <property type="match status" value="1"/>
</dbReference>
<dbReference type="Proteomes" id="UP000284779">
    <property type="component" value="Unassembled WGS sequence"/>
</dbReference>
<keyword evidence="5 10" id="KW-0067">ATP-binding</keyword>
<evidence type="ECO:0000256" key="5">
    <source>
        <dbReference type="ARBA" id="ARBA00022840"/>
    </source>
</evidence>
<dbReference type="Pfam" id="PF08245">
    <property type="entry name" value="Mur_ligase_M"/>
    <property type="match status" value="1"/>
</dbReference>
<feature type="domain" description="Mur ligase central" evidence="14">
    <location>
        <begin position="110"/>
        <end position="296"/>
    </location>
</feature>
<protein>
    <recommendedName>
        <fullName evidence="10 11">UDP-N-acetylmuramoyl-tripeptide--D-alanyl-D-alanine ligase</fullName>
        <ecNumber evidence="10 11">6.3.2.10</ecNumber>
    </recommendedName>
    <alternativeName>
        <fullName evidence="10">D-alanyl-D-alanine-adding enzyme</fullName>
    </alternativeName>
</protein>
<dbReference type="Gene3D" id="3.90.190.20">
    <property type="entry name" value="Mur ligase, C-terminal domain"/>
    <property type="match status" value="1"/>
</dbReference>
<dbReference type="GO" id="GO:0051301">
    <property type="term" value="P:cell division"/>
    <property type="evidence" value="ECO:0007669"/>
    <property type="project" value="UniProtKB-KW"/>
</dbReference>
<evidence type="ECO:0000256" key="11">
    <source>
        <dbReference type="RuleBase" id="RU004136"/>
    </source>
</evidence>
<organism evidence="15 16">
    <name type="scientific">Eubacterium ventriosum</name>
    <dbReference type="NCBI Taxonomy" id="39496"/>
    <lineage>
        <taxon>Bacteria</taxon>
        <taxon>Bacillati</taxon>
        <taxon>Bacillota</taxon>
        <taxon>Clostridia</taxon>
        <taxon>Eubacteriales</taxon>
        <taxon>Eubacteriaceae</taxon>
        <taxon>Eubacterium</taxon>
    </lineage>
</organism>
<dbReference type="SUPFAM" id="SSF63418">
    <property type="entry name" value="MurE/MurF N-terminal domain"/>
    <property type="match status" value="1"/>
</dbReference>
<comment type="similarity">
    <text evidence="10">Belongs to the MurCDEF family. MurF subfamily.</text>
</comment>
<name>A0A413R9A4_9FIRM</name>
<evidence type="ECO:0000256" key="9">
    <source>
        <dbReference type="ARBA" id="ARBA00023316"/>
    </source>
</evidence>
<keyword evidence="16" id="KW-1185">Reference proteome</keyword>
<dbReference type="UniPathway" id="UPA00219"/>
<dbReference type="GO" id="GO:0009252">
    <property type="term" value="P:peptidoglycan biosynthetic process"/>
    <property type="evidence" value="ECO:0007669"/>
    <property type="project" value="UniProtKB-UniRule"/>
</dbReference>
<evidence type="ECO:0000313" key="16">
    <source>
        <dbReference type="Proteomes" id="UP000284779"/>
    </source>
</evidence>
<dbReference type="AlphaFoldDB" id="A0A413R9A4"/>
<dbReference type="InterPro" id="IPR035911">
    <property type="entry name" value="MurE/MurF_N"/>
</dbReference>
<comment type="caution">
    <text evidence="15">The sequence shown here is derived from an EMBL/GenBank/DDBJ whole genome shotgun (WGS) entry which is preliminary data.</text>
</comment>
<evidence type="ECO:0000256" key="2">
    <source>
        <dbReference type="ARBA" id="ARBA00022598"/>
    </source>
</evidence>
<dbReference type="HAMAP" id="MF_02019">
    <property type="entry name" value="MurF"/>
    <property type="match status" value="1"/>
</dbReference>
<reference evidence="15 16" key="1">
    <citation type="submission" date="2018-08" db="EMBL/GenBank/DDBJ databases">
        <title>A genome reference for cultivated species of the human gut microbiota.</title>
        <authorList>
            <person name="Zou Y."/>
            <person name="Xue W."/>
            <person name="Luo G."/>
        </authorList>
    </citation>
    <scope>NUCLEOTIDE SEQUENCE [LARGE SCALE GENOMIC DNA]</scope>
    <source>
        <strain evidence="15 16">AM44-11BH</strain>
    </source>
</reference>
<evidence type="ECO:0000256" key="8">
    <source>
        <dbReference type="ARBA" id="ARBA00023306"/>
    </source>
</evidence>
<proteinExistence type="inferred from homology"/>
<dbReference type="EC" id="6.3.2.10" evidence="10 11"/>